<dbReference type="InterPro" id="IPR006311">
    <property type="entry name" value="TAT_signal"/>
</dbReference>
<dbReference type="EMBL" id="JAKGBZ010000054">
    <property type="protein sequence ID" value="MCF3948461.1"/>
    <property type="molecule type" value="Genomic_DNA"/>
</dbReference>
<keyword evidence="3" id="KW-0813">Transport</keyword>
<keyword evidence="7" id="KW-1185">Reference proteome</keyword>
<organism evidence="6 7">
    <name type="scientific">Acidiphilium iwatense</name>
    <dbReference type="NCBI Taxonomy" id="768198"/>
    <lineage>
        <taxon>Bacteria</taxon>
        <taxon>Pseudomonadati</taxon>
        <taxon>Pseudomonadota</taxon>
        <taxon>Alphaproteobacteria</taxon>
        <taxon>Acetobacterales</taxon>
        <taxon>Acidocellaceae</taxon>
        <taxon>Acidiphilium</taxon>
    </lineage>
</organism>
<dbReference type="PROSITE" id="PS51318">
    <property type="entry name" value="TAT"/>
    <property type="match status" value="1"/>
</dbReference>
<dbReference type="InterPro" id="IPR028081">
    <property type="entry name" value="Leu-bd"/>
</dbReference>
<evidence type="ECO:0000256" key="4">
    <source>
        <dbReference type="SAM" id="SignalP"/>
    </source>
</evidence>
<evidence type="ECO:0000259" key="5">
    <source>
        <dbReference type="Pfam" id="PF13458"/>
    </source>
</evidence>
<protein>
    <submittedName>
        <fullName evidence="6">ABC transporter substrate-binding protein</fullName>
    </submittedName>
</protein>
<evidence type="ECO:0000313" key="7">
    <source>
        <dbReference type="Proteomes" id="UP001521209"/>
    </source>
</evidence>
<sequence length="406" mass="40893">MTADLTRRTLVGAGLASLALSKASIPRAMAASAMTQAEPAASIVLGALFPFSGAQALAGDEAWRGVALAVRAARGAGMAPVRLIRADAADPARAVDIFAKSGAKSGPVTAILGTASSTASFAATAAAELAKIPYAELDAPADAITARGFKMLIRTGLTTADLAASASAAIAGVIAPGWHRAADTLRIGLLFDVGAADGSFAAAMIAACKAAKLPILLTMGYATDAMDLAAEVDRMKRARIDLLVHAGRPAHVLLLYEAMDVASWRPRMIIGAGSGYGLSETGFALGPAIGNTMAVGCPLYASGGASAAIAAAYRRRYATQPRGAASLTAYVGAALVLQALRGGKTLPGALAAIDAPRGMLANGWGAAFDASGQNRRSFATLQQWRGGALVTIDPAVKGAAKPVLEL</sequence>
<evidence type="ECO:0000256" key="3">
    <source>
        <dbReference type="ARBA" id="ARBA00022970"/>
    </source>
</evidence>
<keyword evidence="2 4" id="KW-0732">Signal</keyword>
<dbReference type="Proteomes" id="UP001521209">
    <property type="component" value="Unassembled WGS sequence"/>
</dbReference>
<dbReference type="InterPro" id="IPR028082">
    <property type="entry name" value="Peripla_BP_I"/>
</dbReference>
<dbReference type="PANTHER" id="PTHR30483:SF6">
    <property type="entry name" value="PERIPLASMIC BINDING PROTEIN OF ABC TRANSPORTER FOR NATURAL AMINO ACIDS"/>
    <property type="match status" value="1"/>
</dbReference>
<feature type="domain" description="Leucine-binding protein" evidence="5">
    <location>
        <begin position="43"/>
        <end position="367"/>
    </location>
</feature>
<gene>
    <name evidence="6" type="ORF">L2A60_17470</name>
</gene>
<reference evidence="6 7" key="1">
    <citation type="submission" date="2022-01" db="EMBL/GenBank/DDBJ databases">
        <authorList>
            <person name="Won M."/>
            <person name="Kim S.-J."/>
            <person name="Kwon S.-W."/>
        </authorList>
    </citation>
    <scope>NUCLEOTIDE SEQUENCE [LARGE SCALE GENOMIC DNA]</scope>
    <source>
        <strain evidence="6 7">KCTC 23505</strain>
    </source>
</reference>
<dbReference type="Pfam" id="PF13458">
    <property type="entry name" value="Peripla_BP_6"/>
    <property type="match status" value="1"/>
</dbReference>
<accession>A0ABS9E3G4</accession>
<name>A0ABS9E3G4_9PROT</name>
<dbReference type="InterPro" id="IPR051010">
    <property type="entry name" value="BCAA_transport"/>
</dbReference>
<comment type="similarity">
    <text evidence="1">Belongs to the leucine-binding protein family.</text>
</comment>
<proteinExistence type="inferred from homology"/>
<keyword evidence="3" id="KW-0029">Amino-acid transport</keyword>
<comment type="caution">
    <text evidence="6">The sequence shown here is derived from an EMBL/GenBank/DDBJ whole genome shotgun (WGS) entry which is preliminary data.</text>
</comment>
<dbReference type="RefSeq" id="WP_235705744.1">
    <property type="nucleotide sequence ID" value="NZ_JAKGBZ010000054.1"/>
</dbReference>
<evidence type="ECO:0000313" key="6">
    <source>
        <dbReference type="EMBL" id="MCF3948461.1"/>
    </source>
</evidence>
<dbReference type="PANTHER" id="PTHR30483">
    <property type="entry name" value="LEUCINE-SPECIFIC-BINDING PROTEIN"/>
    <property type="match status" value="1"/>
</dbReference>
<evidence type="ECO:0000256" key="2">
    <source>
        <dbReference type="ARBA" id="ARBA00022729"/>
    </source>
</evidence>
<feature type="chain" id="PRO_5045404786" evidence="4">
    <location>
        <begin position="31"/>
        <end position="406"/>
    </location>
</feature>
<feature type="signal peptide" evidence="4">
    <location>
        <begin position="1"/>
        <end position="30"/>
    </location>
</feature>
<evidence type="ECO:0000256" key="1">
    <source>
        <dbReference type="ARBA" id="ARBA00010062"/>
    </source>
</evidence>
<dbReference type="Gene3D" id="3.40.50.2300">
    <property type="match status" value="2"/>
</dbReference>
<dbReference type="SUPFAM" id="SSF53822">
    <property type="entry name" value="Periplasmic binding protein-like I"/>
    <property type="match status" value="1"/>
</dbReference>